<evidence type="ECO:0000256" key="3">
    <source>
        <dbReference type="ARBA" id="ARBA00022553"/>
    </source>
</evidence>
<dbReference type="InterPro" id="IPR008936">
    <property type="entry name" value="Rho_GTPase_activation_prot"/>
</dbReference>
<dbReference type="GO" id="GO:0005737">
    <property type="term" value="C:cytoplasm"/>
    <property type="evidence" value="ECO:0007669"/>
    <property type="project" value="TreeGrafter"/>
</dbReference>
<dbReference type="KEGG" id="lak:106172715"/>
<dbReference type="GO" id="GO:0005096">
    <property type="term" value="F:GTPase activator activity"/>
    <property type="evidence" value="ECO:0007669"/>
    <property type="project" value="UniProtKB-KW"/>
</dbReference>
<sequence>MLPLRYNRRCYWSLDRSVFRWEWVEIIEPRTKEHMYANLTTGECVWDPPPGVKIKKTDDNQWWELFDQNTSRFYYYNATTQKTVWHRPQNCDIIPLAKLQTLKQNTEVRDDLDDKKPAKREIATQTPSTPKRDRILPDHVRSGSVRSTHSQASPRVSRKHHPSRHGSGGSGRFDRVDQFVNGDRLGHRRGSQTSQSSIPYVRRDSMDAPQRTLESPLPRRSRDSPRGSVDSHSVTASPAPSRHEFMRSSVERMPLSRQDSGRGSYETTSPGRQEQQDSFNKEDSFTREDLDSREVGSELGSPSKDKPKARAFPRTNPAYVPSQRRDGQLSYKRINLEQHPLVGGGIAPKDIYSQQVFENDEQRIQRYLETYSPQVQIVQTTTQTSLDSSGEFRDGNLGYKLNRSDSGDSRSGLGYRIDRSDSERSGLRHDRSDSDNRSGSIKDKSDSDSRSGYKMDRSDSDSRRGSKKEKRSDAERKVGYYRHDRSDSDLSHSSQRDRKLERADSQSSQTSLKQRDQSDSHSSQGSLRNVHDSHSSHGSLRNANEYVYDHQLQNHIQDQQQQSGVHLHSIQDRVHVLEPPQILQHKKQQQLESSSSSRSQPSYVQPVWAYQPGAPIMWRAGPIPTGARQSPQHLQQENAAAIHYQQDVQRHHQLQKQQEEVSQQQEDQEQSEIEISTSSSSPWMQRQLSSDPEYAEYANLPPMQIMPDPKELLLLQQIGLDQGEDDEEEEREERNGDQVSELQGHSGSPPDYGSKQGTPGSERSLGSQGSSYNSSSGIVDPAHYEDSDASSVFSESSPKQRLRTVGPPQLPMETQHASLKRKKLVEKQEASPMPPVLEKSLSLQAELAQQRPQSMVVASQSEANVADPTGSLQRQGKSCTIPSSKSGGVGSKKPNSESDIETYAQKHLNKHKKGLFGKKMPLSNLLSWSKDPIQKPMLRTNDKVVKREAMDVFKLIQSYMGDKKGKGCSQAQIALEITTKGWSIISLRDEIYMQLCRQTTDNRREDSLQLGWELIATCLSFFPPSAKFHNYLESYIKKHLACDTSCMGIPISHFAGICNRRLERISKSGAKKGLRKPTIDEIEQAKKSIFHPSMFGDTLDDIMLMQKDRYPNRKLPWIQTTLSEEVLRLNGAQVEGIFRVPGDIDAVNELKVRFDQWIPPGEISDPHVPASLLKLWYRELHEPVIPPEFYEDCINNYANPEEAVALVHNLPEINRLVLSYLIRFLQVFAASENAQITKMDVNNLAMVMAPNCLRCESEDPRVIFENTRKEMAFVRTLIQNLDTSFMEGII</sequence>
<feature type="compositionally biased region" description="Basic and acidic residues" evidence="8">
    <location>
        <begin position="241"/>
        <end position="250"/>
    </location>
</feature>
<feature type="compositionally biased region" description="Low complexity" evidence="8">
    <location>
        <begin position="590"/>
        <end position="604"/>
    </location>
</feature>
<dbReference type="SMART" id="SM00139">
    <property type="entry name" value="MyTH4"/>
    <property type="match status" value="1"/>
</dbReference>
<dbReference type="SMART" id="SM00324">
    <property type="entry name" value="RhoGAP"/>
    <property type="match status" value="1"/>
</dbReference>
<keyword evidence="2" id="KW-0343">GTPase activation</keyword>
<dbReference type="GO" id="GO:0005856">
    <property type="term" value="C:cytoskeleton"/>
    <property type="evidence" value="ECO:0007669"/>
    <property type="project" value="InterPro"/>
</dbReference>
<evidence type="ECO:0000313" key="12">
    <source>
        <dbReference type="Proteomes" id="UP000085678"/>
    </source>
</evidence>
<dbReference type="GO" id="GO:0007165">
    <property type="term" value="P:signal transduction"/>
    <property type="evidence" value="ECO:0007669"/>
    <property type="project" value="InterPro"/>
</dbReference>
<dbReference type="PANTHER" id="PTHR45876">
    <property type="entry name" value="FI04035P"/>
    <property type="match status" value="1"/>
</dbReference>
<evidence type="ECO:0000256" key="4">
    <source>
        <dbReference type="ARBA" id="ARBA00022737"/>
    </source>
</evidence>
<feature type="domain" description="Rho-GAP" evidence="10">
    <location>
        <begin position="1097"/>
        <end position="1285"/>
    </location>
</feature>
<evidence type="ECO:0000256" key="6">
    <source>
        <dbReference type="ARBA" id="ARBA00023242"/>
    </source>
</evidence>
<dbReference type="InterPro" id="IPR038185">
    <property type="entry name" value="MyTH4_dom_sf"/>
</dbReference>
<dbReference type="FunFam" id="1.25.40.530:FF:000020">
    <property type="entry name" value="Predicted protein"/>
    <property type="match status" value="1"/>
</dbReference>
<dbReference type="SUPFAM" id="SSF51045">
    <property type="entry name" value="WW domain"/>
    <property type="match status" value="1"/>
</dbReference>
<dbReference type="InterPro" id="IPR000198">
    <property type="entry name" value="RhoGAP_dom"/>
</dbReference>
<name>A0A1S3JFQ2_LINAN</name>
<feature type="compositionally biased region" description="Basic and acidic residues" evidence="8">
    <location>
        <begin position="279"/>
        <end position="296"/>
    </location>
</feature>
<dbReference type="FunFam" id="1.10.555.10:FF:000011">
    <property type="entry name" value="Rho GTPase-activating protein 39"/>
    <property type="match status" value="1"/>
</dbReference>
<dbReference type="PROSITE" id="PS51016">
    <property type="entry name" value="MYTH4"/>
    <property type="match status" value="1"/>
</dbReference>
<protein>
    <recommendedName>
        <fullName evidence="7">Rho GTPase-activating protein 39</fullName>
    </recommendedName>
</protein>
<feature type="region of interest" description="Disordered" evidence="8">
    <location>
        <begin position="583"/>
        <end position="604"/>
    </location>
</feature>
<feature type="region of interest" description="Disordered" evidence="8">
    <location>
        <begin position="381"/>
        <end position="540"/>
    </location>
</feature>
<feature type="domain" description="WW" evidence="9">
    <location>
        <begin position="63"/>
        <end position="90"/>
    </location>
</feature>
<evidence type="ECO:0000259" key="11">
    <source>
        <dbReference type="PROSITE" id="PS51016"/>
    </source>
</evidence>
<feature type="compositionally biased region" description="Polar residues" evidence="8">
    <location>
        <begin position="870"/>
        <end position="882"/>
    </location>
</feature>
<dbReference type="Gene3D" id="1.25.40.530">
    <property type="entry name" value="MyTH4 domain"/>
    <property type="match status" value="1"/>
</dbReference>
<reference evidence="13" key="1">
    <citation type="submission" date="2025-08" db="UniProtKB">
        <authorList>
            <consortium name="RefSeq"/>
        </authorList>
    </citation>
    <scope>IDENTIFICATION</scope>
    <source>
        <tissue evidence="13">Gonads</tissue>
    </source>
</reference>
<dbReference type="OrthoDB" id="437889at2759"/>
<feature type="region of interest" description="Disordered" evidence="8">
    <location>
        <begin position="648"/>
        <end position="690"/>
    </location>
</feature>
<accession>A0A1S3JFQ2</accession>
<dbReference type="Gene3D" id="1.10.555.10">
    <property type="entry name" value="Rho GTPase activation protein"/>
    <property type="match status" value="1"/>
</dbReference>
<feature type="region of interest" description="Disordered" evidence="8">
    <location>
        <begin position="863"/>
        <end position="898"/>
    </location>
</feature>
<evidence type="ECO:0000256" key="7">
    <source>
        <dbReference type="ARBA" id="ARBA00070269"/>
    </source>
</evidence>
<dbReference type="InterPro" id="IPR036020">
    <property type="entry name" value="WW_dom_sf"/>
</dbReference>
<organism evidence="12 13">
    <name type="scientific">Lingula anatina</name>
    <name type="common">Brachiopod</name>
    <name type="synonym">Lingula unguis</name>
    <dbReference type="NCBI Taxonomy" id="7574"/>
    <lineage>
        <taxon>Eukaryota</taxon>
        <taxon>Metazoa</taxon>
        <taxon>Spiralia</taxon>
        <taxon>Lophotrochozoa</taxon>
        <taxon>Brachiopoda</taxon>
        <taxon>Linguliformea</taxon>
        <taxon>Lingulata</taxon>
        <taxon>Lingulida</taxon>
        <taxon>Linguloidea</taxon>
        <taxon>Lingulidae</taxon>
        <taxon>Lingula</taxon>
    </lineage>
</organism>
<evidence type="ECO:0000256" key="8">
    <source>
        <dbReference type="SAM" id="MobiDB-lite"/>
    </source>
</evidence>
<evidence type="ECO:0000259" key="10">
    <source>
        <dbReference type="PROSITE" id="PS50238"/>
    </source>
</evidence>
<dbReference type="SUPFAM" id="SSF48350">
    <property type="entry name" value="GTPase activation domain, GAP"/>
    <property type="match status" value="1"/>
</dbReference>
<feature type="compositionally biased region" description="Basic and acidic residues" evidence="8">
    <location>
        <begin position="130"/>
        <end position="141"/>
    </location>
</feature>
<proteinExistence type="predicted"/>
<dbReference type="PROSITE" id="PS50238">
    <property type="entry name" value="RHOGAP"/>
    <property type="match status" value="1"/>
</dbReference>
<evidence type="ECO:0000313" key="13">
    <source>
        <dbReference type="RefSeq" id="XP_013408981.1"/>
    </source>
</evidence>
<dbReference type="GO" id="GO:0005634">
    <property type="term" value="C:nucleus"/>
    <property type="evidence" value="ECO:0007669"/>
    <property type="project" value="UniProtKB-SubCell"/>
</dbReference>
<dbReference type="InterPro" id="IPR000857">
    <property type="entry name" value="MyTH4_dom"/>
</dbReference>
<gene>
    <name evidence="13" type="primary">LOC106172715</name>
</gene>
<keyword evidence="5" id="KW-0007">Acetylation</keyword>
<dbReference type="Gene3D" id="2.20.70.10">
    <property type="match status" value="1"/>
</dbReference>
<evidence type="ECO:0000259" key="9">
    <source>
        <dbReference type="PROSITE" id="PS50020"/>
    </source>
</evidence>
<feature type="domain" description="MyTH4" evidence="11">
    <location>
        <begin position="928"/>
        <end position="1086"/>
    </location>
</feature>
<dbReference type="PANTHER" id="PTHR45876:SF8">
    <property type="entry name" value="FI04035P"/>
    <property type="match status" value="1"/>
</dbReference>
<feature type="compositionally biased region" description="Polar residues" evidence="8">
    <location>
        <begin position="265"/>
        <end position="278"/>
    </location>
</feature>
<dbReference type="InParanoid" id="A0A1S3JFQ2"/>
<keyword evidence="12" id="KW-1185">Reference proteome</keyword>
<feature type="compositionally biased region" description="Polar residues" evidence="8">
    <location>
        <begin position="144"/>
        <end position="154"/>
    </location>
</feature>
<feature type="compositionally biased region" description="Basic and acidic residues" evidence="8">
    <location>
        <begin position="416"/>
        <end position="504"/>
    </location>
</feature>
<keyword evidence="6" id="KW-0539">Nucleus</keyword>
<dbReference type="FunFam" id="2.20.70.10:FF:000022">
    <property type="entry name" value="Rho GTPase activating protein 39"/>
    <property type="match status" value="1"/>
</dbReference>
<dbReference type="GeneID" id="106172715"/>
<comment type="subcellular location">
    <subcellularLocation>
        <location evidence="1">Nucleus</location>
    </subcellularLocation>
</comment>
<dbReference type="FunCoup" id="A0A1S3JFQ2">
    <property type="interactions" value="821"/>
</dbReference>
<dbReference type="Pfam" id="PF00784">
    <property type="entry name" value="MyTH4"/>
    <property type="match status" value="1"/>
</dbReference>
<keyword evidence="4" id="KW-0677">Repeat</keyword>
<evidence type="ECO:0000256" key="5">
    <source>
        <dbReference type="ARBA" id="ARBA00022990"/>
    </source>
</evidence>
<dbReference type="Proteomes" id="UP000085678">
    <property type="component" value="Unplaced"/>
</dbReference>
<feature type="region of interest" description="Disordered" evidence="8">
    <location>
        <begin position="108"/>
        <end position="327"/>
    </location>
</feature>
<evidence type="ECO:0000256" key="1">
    <source>
        <dbReference type="ARBA" id="ARBA00004123"/>
    </source>
</evidence>
<dbReference type="STRING" id="7574.A0A1S3JFQ2"/>
<keyword evidence="3" id="KW-0597">Phosphoprotein</keyword>
<dbReference type="PROSITE" id="PS50020">
    <property type="entry name" value="WW_DOMAIN_2"/>
    <property type="match status" value="1"/>
</dbReference>
<feature type="compositionally biased region" description="Basic and acidic residues" evidence="8">
    <location>
        <begin position="108"/>
        <end position="122"/>
    </location>
</feature>
<evidence type="ECO:0000256" key="2">
    <source>
        <dbReference type="ARBA" id="ARBA00022468"/>
    </source>
</evidence>
<feature type="compositionally biased region" description="Low complexity" evidence="8">
    <location>
        <begin position="764"/>
        <end position="777"/>
    </location>
</feature>
<dbReference type="InterPro" id="IPR001202">
    <property type="entry name" value="WW_dom"/>
</dbReference>
<dbReference type="CDD" id="cd04389">
    <property type="entry name" value="RhoGAP_KIAA1688"/>
    <property type="match status" value="1"/>
</dbReference>
<dbReference type="RefSeq" id="XP_013408981.1">
    <property type="nucleotide sequence ID" value="XM_013553527.2"/>
</dbReference>
<feature type="region of interest" description="Disordered" evidence="8">
    <location>
        <begin position="722"/>
        <end position="835"/>
    </location>
</feature>
<feature type="compositionally biased region" description="Acidic residues" evidence="8">
    <location>
        <begin position="722"/>
        <end position="731"/>
    </location>
</feature>
<dbReference type="Pfam" id="PF00620">
    <property type="entry name" value="RhoGAP"/>
    <property type="match status" value="1"/>
</dbReference>